<gene>
    <name evidence="1" type="ORF">GOP47_0023563</name>
</gene>
<dbReference type="AlphaFoldDB" id="A0A9D4Z3H5"/>
<evidence type="ECO:0000313" key="1">
    <source>
        <dbReference type="EMBL" id="KAI5061058.1"/>
    </source>
</evidence>
<proteinExistence type="predicted"/>
<sequence length="59" mass="6804">MDYYQISLDAIGGATIISPSFMHCYEPKQLASQVLLYFGGHLLNVSTLHERKRMWLMDI</sequence>
<accession>A0A9D4Z3H5</accession>
<dbReference type="Proteomes" id="UP000886520">
    <property type="component" value="Chromosome 23"/>
</dbReference>
<protein>
    <submittedName>
        <fullName evidence="1">Uncharacterized protein</fullName>
    </submittedName>
</protein>
<name>A0A9D4Z3H5_ADICA</name>
<comment type="caution">
    <text evidence="1">The sequence shown here is derived from an EMBL/GenBank/DDBJ whole genome shotgun (WGS) entry which is preliminary data.</text>
</comment>
<organism evidence="1 2">
    <name type="scientific">Adiantum capillus-veneris</name>
    <name type="common">Maidenhair fern</name>
    <dbReference type="NCBI Taxonomy" id="13818"/>
    <lineage>
        <taxon>Eukaryota</taxon>
        <taxon>Viridiplantae</taxon>
        <taxon>Streptophyta</taxon>
        <taxon>Embryophyta</taxon>
        <taxon>Tracheophyta</taxon>
        <taxon>Polypodiopsida</taxon>
        <taxon>Polypodiidae</taxon>
        <taxon>Polypodiales</taxon>
        <taxon>Pteridineae</taxon>
        <taxon>Pteridaceae</taxon>
        <taxon>Vittarioideae</taxon>
        <taxon>Adiantum</taxon>
    </lineage>
</organism>
<dbReference type="EMBL" id="JABFUD020000023">
    <property type="protein sequence ID" value="KAI5061058.1"/>
    <property type="molecule type" value="Genomic_DNA"/>
</dbReference>
<reference evidence="1" key="1">
    <citation type="submission" date="2021-01" db="EMBL/GenBank/DDBJ databases">
        <title>Adiantum capillus-veneris genome.</title>
        <authorList>
            <person name="Fang Y."/>
            <person name="Liao Q."/>
        </authorList>
    </citation>
    <scope>NUCLEOTIDE SEQUENCE</scope>
    <source>
        <strain evidence="1">H3</strain>
        <tissue evidence="1">Leaf</tissue>
    </source>
</reference>
<evidence type="ECO:0000313" key="2">
    <source>
        <dbReference type="Proteomes" id="UP000886520"/>
    </source>
</evidence>
<keyword evidence="2" id="KW-1185">Reference proteome</keyword>